<name>A0A9Q9AKG2_9PEZI</name>
<reference evidence="1" key="1">
    <citation type="submission" date="2022-06" db="EMBL/GenBank/DDBJ databases">
        <title>Complete genome sequences of two strains of the flax pathogen Septoria linicola.</title>
        <authorList>
            <person name="Lapalu N."/>
            <person name="Simon A."/>
            <person name="Demenou B."/>
            <person name="Paumier D."/>
            <person name="Guillot M.-P."/>
            <person name="Gout L."/>
            <person name="Valade R."/>
        </authorList>
    </citation>
    <scope>NUCLEOTIDE SEQUENCE</scope>
    <source>
        <strain evidence="1">SE15195</strain>
    </source>
</reference>
<evidence type="ECO:0000313" key="1">
    <source>
        <dbReference type="EMBL" id="USW51052.1"/>
    </source>
</evidence>
<protein>
    <submittedName>
        <fullName evidence="1">Uncharacterized protein</fullName>
    </submittedName>
</protein>
<proteinExistence type="predicted"/>
<gene>
    <name evidence="1" type="ORF">Slin15195_G043710</name>
</gene>
<dbReference type="AlphaFoldDB" id="A0A9Q9AKG2"/>
<organism evidence="1 2">
    <name type="scientific">Septoria linicola</name>
    <dbReference type="NCBI Taxonomy" id="215465"/>
    <lineage>
        <taxon>Eukaryota</taxon>
        <taxon>Fungi</taxon>
        <taxon>Dikarya</taxon>
        <taxon>Ascomycota</taxon>
        <taxon>Pezizomycotina</taxon>
        <taxon>Dothideomycetes</taxon>
        <taxon>Dothideomycetidae</taxon>
        <taxon>Mycosphaerellales</taxon>
        <taxon>Mycosphaerellaceae</taxon>
        <taxon>Septoria</taxon>
    </lineage>
</organism>
<dbReference type="EMBL" id="CP099420">
    <property type="protein sequence ID" value="USW51052.1"/>
    <property type="molecule type" value="Genomic_DNA"/>
</dbReference>
<evidence type="ECO:0000313" key="2">
    <source>
        <dbReference type="Proteomes" id="UP001056384"/>
    </source>
</evidence>
<dbReference type="Proteomes" id="UP001056384">
    <property type="component" value="Chromosome 3"/>
</dbReference>
<sequence length="53" mass="6087">MNPFTPVHVKRALMHVDDPIYYGGIPVNEYFLPGNTYSGRQTISLNDKFMNAR</sequence>
<keyword evidence="2" id="KW-1185">Reference proteome</keyword>
<accession>A0A9Q9AKG2</accession>